<keyword evidence="4" id="KW-0031">Aminopeptidase</keyword>
<dbReference type="GO" id="GO:0008239">
    <property type="term" value="F:dipeptidyl-peptidase activity"/>
    <property type="evidence" value="ECO:0007669"/>
    <property type="project" value="UniProtKB-EC"/>
</dbReference>
<comment type="similarity">
    <text evidence="2">Belongs to the peptidase S15 family.</text>
</comment>
<evidence type="ECO:0000256" key="9">
    <source>
        <dbReference type="SAM" id="MobiDB-lite"/>
    </source>
</evidence>
<dbReference type="Gene3D" id="3.40.50.1820">
    <property type="entry name" value="alpha/beta hydrolase"/>
    <property type="match status" value="2"/>
</dbReference>
<dbReference type="InterPro" id="IPR029058">
    <property type="entry name" value="AB_hydrolase_fold"/>
</dbReference>
<evidence type="ECO:0000256" key="5">
    <source>
        <dbReference type="ARBA" id="ARBA00022670"/>
    </source>
</evidence>
<name>A0ABZ2KCZ9_9BACT</name>
<dbReference type="EC" id="3.4.14.11" evidence="3"/>
<evidence type="ECO:0000259" key="10">
    <source>
        <dbReference type="SMART" id="SM00939"/>
    </source>
</evidence>
<evidence type="ECO:0000313" key="11">
    <source>
        <dbReference type="EMBL" id="WXA96571.1"/>
    </source>
</evidence>
<dbReference type="PRINTS" id="PR00923">
    <property type="entry name" value="LACTOPTASE"/>
</dbReference>
<dbReference type="Proteomes" id="UP001379533">
    <property type="component" value="Chromosome"/>
</dbReference>
<dbReference type="PROSITE" id="PS51257">
    <property type="entry name" value="PROKAR_LIPOPROTEIN"/>
    <property type="match status" value="1"/>
</dbReference>
<keyword evidence="6 11" id="KW-0378">Hydrolase</keyword>
<evidence type="ECO:0000256" key="6">
    <source>
        <dbReference type="ARBA" id="ARBA00022801"/>
    </source>
</evidence>
<evidence type="ECO:0000256" key="1">
    <source>
        <dbReference type="ARBA" id="ARBA00000123"/>
    </source>
</evidence>
<keyword evidence="7" id="KW-0720">Serine protease</keyword>
<protein>
    <recommendedName>
        <fullName evidence="3">Xaa-Pro dipeptidyl-peptidase</fullName>
        <ecNumber evidence="3">3.4.14.11</ecNumber>
    </recommendedName>
    <alternativeName>
        <fullName evidence="8">X-prolyl-dipeptidyl aminopeptidase</fullName>
    </alternativeName>
</protein>
<feature type="domain" description="Xaa-Pro dipeptidyl-peptidase C-terminal" evidence="10">
    <location>
        <begin position="370"/>
        <end position="626"/>
    </location>
</feature>
<dbReference type="SMART" id="SM00939">
    <property type="entry name" value="PepX_C"/>
    <property type="match status" value="1"/>
</dbReference>
<sequence>MTFRTSAKNFAFGLAGVVGAVGCSSNSGEDNPLSKTSALLQSPAIVVENNETQPVYSYEAAIREVIYVEAPIDSDADGKPDLIALDVMRPKETDEGLKAATVMEASPYYSDAAAAFGANKSLDGRQIPGIAPRGFGRWYDEFFVPRGYAVVEVEMQGTARSKGCPTTGGKEDTASIKASIDWLNGRVKGYHADGTEAVASWSTGSVGMLGVSYNGTLPIAVASTGVEGLKTIVPIAAISSWYDYARDQGIGYGGGWDKRYPEWLANYVISSSQKSVCAAAVTRLGDNAGDDTFDYTPFWEERDYRKDIDKVKAAVFAVHGLEDWNVKTRHFGKFWSLIQERNIPRKVWLHANAHVDPVSIRADEWKKAMHHWMDHWLYGIENGVLEEPMATIQRPNGTWETHAGWPEPGTHDVSLYFGPAGNGLTGTLQSAPDTSATKQSLTSSSSQTESTIVTKPEESRAYRLAYAGPVLANPVRISGTVRVRASLQSNTASTPVTALLVDYGESTSAAPLDFSYGELMAMPCSLADLVNKTGCAAPKQDVMVTTSARIVSKGAIDLKNRESVATPSPVTPGQSYQVEWEMHPKDWIFPSGHRIGLVITANDYQYVNVDTQAGKLDIALQSSSVTLPVASGLE</sequence>
<reference evidence="11 12" key="1">
    <citation type="submission" date="2021-12" db="EMBL/GenBank/DDBJ databases">
        <title>Discovery of the Pendulisporaceae a myxobacterial family with distinct sporulation behavior and unique specialized metabolism.</title>
        <authorList>
            <person name="Garcia R."/>
            <person name="Popoff A."/>
            <person name="Bader C.D."/>
            <person name="Loehr J."/>
            <person name="Walesch S."/>
            <person name="Walt C."/>
            <person name="Boldt J."/>
            <person name="Bunk B."/>
            <person name="Haeckl F.J.F.P.J."/>
            <person name="Gunesch A.P."/>
            <person name="Birkelbach J."/>
            <person name="Nuebel U."/>
            <person name="Pietschmann T."/>
            <person name="Bach T."/>
            <person name="Mueller R."/>
        </authorList>
    </citation>
    <scope>NUCLEOTIDE SEQUENCE [LARGE SCALE GENOMIC DNA]</scope>
    <source>
        <strain evidence="11 12">MSr12523</strain>
    </source>
</reference>
<dbReference type="NCBIfam" id="NF003780">
    <property type="entry name" value="PRK05371.1-1"/>
    <property type="match status" value="1"/>
</dbReference>
<dbReference type="Gene3D" id="2.60.120.260">
    <property type="entry name" value="Galactose-binding domain-like"/>
    <property type="match status" value="1"/>
</dbReference>
<dbReference type="RefSeq" id="WP_394847188.1">
    <property type="nucleotide sequence ID" value="NZ_CP089982.1"/>
</dbReference>
<organism evidence="11 12">
    <name type="scientific">Pendulispora brunnea</name>
    <dbReference type="NCBI Taxonomy" id="2905690"/>
    <lineage>
        <taxon>Bacteria</taxon>
        <taxon>Pseudomonadati</taxon>
        <taxon>Myxococcota</taxon>
        <taxon>Myxococcia</taxon>
        <taxon>Myxococcales</taxon>
        <taxon>Sorangiineae</taxon>
        <taxon>Pendulisporaceae</taxon>
        <taxon>Pendulispora</taxon>
    </lineage>
</organism>
<dbReference type="SUPFAM" id="SSF49785">
    <property type="entry name" value="Galactose-binding domain-like"/>
    <property type="match status" value="1"/>
</dbReference>
<evidence type="ECO:0000256" key="8">
    <source>
        <dbReference type="ARBA" id="ARBA00030045"/>
    </source>
</evidence>
<feature type="region of interest" description="Disordered" evidence="9">
    <location>
        <begin position="426"/>
        <end position="450"/>
    </location>
</feature>
<evidence type="ECO:0000256" key="3">
    <source>
        <dbReference type="ARBA" id="ARBA00012463"/>
    </source>
</evidence>
<evidence type="ECO:0000256" key="2">
    <source>
        <dbReference type="ARBA" id="ARBA00010819"/>
    </source>
</evidence>
<dbReference type="Pfam" id="PF08530">
    <property type="entry name" value="PepX_C"/>
    <property type="match status" value="1"/>
</dbReference>
<gene>
    <name evidence="11" type="ORF">LZC95_06930</name>
</gene>
<comment type="catalytic activity">
    <reaction evidence="1">
        <text>Hydrolyzes Xaa-Pro-|- bonds to release unblocked, N-terminal dipeptides from substrates including Ala-Pro-|-p-nitroanilide and (sequentially) Tyr-Pro-|-Phe-Pro-|-Gly-Pro-|-Ile.</text>
        <dbReference type="EC" id="3.4.14.11"/>
    </reaction>
</comment>
<accession>A0ABZ2KCZ9</accession>
<evidence type="ECO:0000313" key="12">
    <source>
        <dbReference type="Proteomes" id="UP001379533"/>
    </source>
</evidence>
<dbReference type="InterPro" id="IPR008252">
    <property type="entry name" value="Pept_S15_Xpro"/>
</dbReference>
<dbReference type="InterPro" id="IPR005674">
    <property type="entry name" value="CocE/Ser_esterase"/>
</dbReference>
<dbReference type="InterPro" id="IPR008979">
    <property type="entry name" value="Galactose-bd-like_sf"/>
</dbReference>
<keyword evidence="12" id="KW-1185">Reference proteome</keyword>
<proteinExistence type="inferred from homology"/>
<dbReference type="InterPro" id="IPR000383">
    <property type="entry name" value="Xaa-Pro-like_dom"/>
</dbReference>
<dbReference type="InterPro" id="IPR013736">
    <property type="entry name" value="Xaa-Pro_dipept_C"/>
</dbReference>
<feature type="compositionally biased region" description="Low complexity" evidence="9">
    <location>
        <begin position="434"/>
        <end position="450"/>
    </location>
</feature>
<dbReference type="Pfam" id="PF02129">
    <property type="entry name" value="Peptidase_S15"/>
    <property type="match status" value="1"/>
</dbReference>
<evidence type="ECO:0000256" key="7">
    <source>
        <dbReference type="ARBA" id="ARBA00022825"/>
    </source>
</evidence>
<evidence type="ECO:0000256" key="4">
    <source>
        <dbReference type="ARBA" id="ARBA00022438"/>
    </source>
</evidence>
<dbReference type="EMBL" id="CP089982">
    <property type="protein sequence ID" value="WXA96571.1"/>
    <property type="molecule type" value="Genomic_DNA"/>
</dbReference>
<dbReference type="NCBIfam" id="TIGR00976">
    <property type="entry name" value="CocE_NonD"/>
    <property type="match status" value="1"/>
</dbReference>
<dbReference type="SUPFAM" id="SSF53474">
    <property type="entry name" value="alpha/beta-Hydrolases"/>
    <property type="match status" value="1"/>
</dbReference>
<keyword evidence="5" id="KW-0645">Protease</keyword>